<evidence type="ECO:0000313" key="3">
    <source>
        <dbReference type="Proteomes" id="UP000774750"/>
    </source>
</evidence>
<sequence length="145" mass="15849">MKKILITLVAILALLCGCQANENTNTSDYGDDISKAQEIAVISPDTAEVIDTITDTEEIKNFVSALNLDQWELKTLPDEAAIIGSFGLAQEKTIKLGQTDTDGTLYDIATITLYNGDYISFEIGGLDMTFEVSEDTADYLNGYFE</sequence>
<comment type="caution">
    <text evidence="2">The sequence shown here is derived from an EMBL/GenBank/DDBJ whole genome shotgun (WGS) entry which is preliminary data.</text>
</comment>
<dbReference type="AlphaFoldDB" id="A0A939BFV9"/>
<gene>
    <name evidence="2" type="ORF">H6A12_12805</name>
</gene>
<reference evidence="2" key="1">
    <citation type="submission" date="2020-08" db="EMBL/GenBank/DDBJ databases">
        <authorList>
            <person name="Cejkova D."/>
            <person name="Kubasova T."/>
            <person name="Jahodarova E."/>
            <person name="Rychlik I."/>
        </authorList>
    </citation>
    <scope>NUCLEOTIDE SEQUENCE</scope>
    <source>
        <strain evidence="2">An559</strain>
    </source>
</reference>
<dbReference type="Proteomes" id="UP000774750">
    <property type="component" value="Unassembled WGS sequence"/>
</dbReference>
<organism evidence="2 3">
    <name type="scientific">Merdimmobilis hominis</name>
    <dbReference type="NCBI Taxonomy" id="2897707"/>
    <lineage>
        <taxon>Bacteria</taxon>
        <taxon>Bacillati</taxon>
        <taxon>Bacillota</taxon>
        <taxon>Clostridia</taxon>
        <taxon>Eubacteriales</taxon>
        <taxon>Oscillospiraceae</taxon>
        <taxon>Merdimmobilis</taxon>
    </lineage>
</organism>
<dbReference type="EMBL" id="JACJKY010000042">
    <property type="protein sequence ID" value="MBM6922018.1"/>
    <property type="molecule type" value="Genomic_DNA"/>
</dbReference>
<keyword evidence="1" id="KW-0732">Signal</keyword>
<accession>A0A939BFV9</accession>
<proteinExistence type="predicted"/>
<evidence type="ECO:0000256" key="1">
    <source>
        <dbReference type="SAM" id="SignalP"/>
    </source>
</evidence>
<dbReference type="RefSeq" id="WP_204448406.1">
    <property type="nucleotide sequence ID" value="NZ_JACJKY010000042.1"/>
</dbReference>
<protein>
    <submittedName>
        <fullName evidence="2">Uncharacterized protein</fullName>
    </submittedName>
</protein>
<evidence type="ECO:0000313" key="2">
    <source>
        <dbReference type="EMBL" id="MBM6922018.1"/>
    </source>
</evidence>
<feature type="chain" id="PRO_5038701499" evidence="1">
    <location>
        <begin position="21"/>
        <end position="145"/>
    </location>
</feature>
<keyword evidence="3" id="KW-1185">Reference proteome</keyword>
<reference evidence="2" key="2">
    <citation type="journal article" date="2021" name="Sci. Rep.">
        <title>The distribution of antibiotic resistance genes in chicken gut microbiota commensals.</title>
        <authorList>
            <person name="Juricova H."/>
            <person name="Matiasovicova J."/>
            <person name="Kubasova T."/>
            <person name="Cejkova D."/>
            <person name="Rychlik I."/>
        </authorList>
    </citation>
    <scope>NUCLEOTIDE SEQUENCE</scope>
    <source>
        <strain evidence="2">An559</strain>
    </source>
</reference>
<name>A0A939BFV9_9FIRM</name>
<dbReference type="PROSITE" id="PS51257">
    <property type="entry name" value="PROKAR_LIPOPROTEIN"/>
    <property type="match status" value="1"/>
</dbReference>
<feature type="signal peptide" evidence="1">
    <location>
        <begin position="1"/>
        <end position="20"/>
    </location>
</feature>